<gene>
    <name evidence="6" type="ORF">VPR01S_15_00610</name>
</gene>
<accession>U3BPS2</accession>
<proteinExistence type="inferred from homology"/>
<dbReference type="eggNOG" id="COG2304">
    <property type="taxonomic scope" value="Bacteria"/>
</dbReference>
<dbReference type="AlphaFoldDB" id="U3BPS2"/>
<name>U3BPS2_VIBPR</name>
<sequence length="341" mass="37659">MGIRKSAADLTPDEIAAFLEAIARLKATKNNQGFSVYDQFVALHGAVMAVLTPTSGDRSVNFGHGNIGFLPWHRQYLRAFEQALSDALGEAVTLPYWDWSNAIGASNVLFTPEFLSSLRWGSPQDVTDGILQFTIAGSSRPPWWPSGLVGFRVDSLLAESRGTALERGSMESDWSPSEAMLNTLTQVNQSINGRHPLWVFWLILEQGVAQLPQTHNAGHRFIGGHMGGAFSPNDPVFWLHHANVDRLWANWQQHRIDNNLSANWLDTYPLPEEESPFDGSIAPEGHKVGDAMWPWNGDLAGYTSVSVSSAIRNRLPEFSDRVLVEDVLDTAALGITYQPPL</sequence>
<dbReference type="PRINTS" id="PR00092">
    <property type="entry name" value="TYROSINASE"/>
</dbReference>
<dbReference type="STRING" id="1219065.VPR01S_15_00610"/>
<dbReference type="SUPFAM" id="SSF48056">
    <property type="entry name" value="Di-copper centre-containing domain"/>
    <property type="match status" value="1"/>
</dbReference>
<evidence type="ECO:0000256" key="2">
    <source>
        <dbReference type="ARBA" id="ARBA00022723"/>
    </source>
</evidence>
<dbReference type="InterPro" id="IPR002227">
    <property type="entry name" value="Tyrosinase_Cu-bd"/>
</dbReference>
<evidence type="ECO:0000259" key="4">
    <source>
        <dbReference type="PROSITE" id="PS00497"/>
    </source>
</evidence>
<dbReference type="Gene3D" id="1.10.1280.10">
    <property type="entry name" value="Di-copper center containing domain from catechol oxidase"/>
    <property type="match status" value="1"/>
</dbReference>
<protein>
    <recommendedName>
        <fullName evidence="4 5">Tyrosinase copper-binding domain-containing protein</fullName>
    </recommendedName>
</protein>
<dbReference type="GO" id="GO:0046872">
    <property type="term" value="F:metal ion binding"/>
    <property type="evidence" value="ECO:0007669"/>
    <property type="project" value="UniProtKB-KW"/>
</dbReference>
<evidence type="ECO:0000256" key="3">
    <source>
        <dbReference type="ARBA" id="ARBA00023008"/>
    </source>
</evidence>
<organism evidence="6 7">
    <name type="scientific">Vibrio proteolyticus NBRC 13287</name>
    <dbReference type="NCBI Taxonomy" id="1219065"/>
    <lineage>
        <taxon>Bacteria</taxon>
        <taxon>Pseudomonadati</taxon>
        <taxon>Pseudomonadota</taxon>
        <taxon>Gammaproteobacteria</taxon>
        <taxon>Vibrionales</taxon>
        <taxon>Vibrionaceae</taxon>
        <taxon>Vibrio</taxon>
    </lineage>
</organism>
<keyword evidence="2" id="KW-0479">Metal-binding</keyword>
<dbReference type="GO" id="GO:0016491">
    <property type="term" value="F:oxidoreductase activity"/>
    <property type="evidence" value="ECO:0007669"/>
    <property type="project" value="InterPro"/>
</dbReference>
<evidence type="ECO:0000256" key="1">
    <source>
        <dbReference type="ARBA" id="ARBA00009928"/>
    </source>
</evidence>
<feature type="domain" description="Tyrosinase copper-binding" evidence="4">
    <location>
        <begin position="64"/>
        <end position="81"/>
    </location>
</feature>
<comment type="caution">
    <text evidence="6">The sequence shown here is derived from an EMBL/GenBank/DDBJ whole genome shotgun (WGS) entry which is preliminary data.</text>
</comment>
<dbReference type="PROSITE" id="PS00498">
    <property type="entry name" value="TYROSINASE_2"/>
    <property type="match status" value="1"/>
</dbReference>
<dbReference type="Proteomes" id="UP000016570">
    <property type="component" value="Unassembled WGS sequence"/>
</dbReference>
<keyword evidence="3" id="KW-0186">Copper</keyword>
<evidence type="ECO:0000259" key="5">
    <source>
        <dbReference type="PROSITE" id="PS00498"/>
    </source>
</evidence>
<dbReference type="InterPro" id="IPR050316">
    <property type="entry name" value="Tyrosinase/Hemocyanin"/>
</dbReference>
<dbReference type="RefSeq" id="WP_021706512.1">
    <property type="nucleotide sequence ID" value="NZ_BATJ01000015.1"/>
</dbReference>
<dbReference type="Pfam" id="PF00264">
    <property type="entry name" value="Tyrosinase"/>
    <property type="match status" value="1"/>
</dbReference>
<feature type="domain" description="Tyrosinase copper-binding" evidence="5">
    <location>
        <begin position="234"/>
        <end position="245"/>
    </location>
</feature>
<dbReference type="PROSITE" id="PS00497">
    <property type="entry name" value="TYROSINASE_1"/>
    <property type="match status" value="1"/>
</dbReference>
<dbReference type="InterPro" id="IPR008922">
    <property type="entry name" value="Di-copper_centre_dom_sf"/>
</dbReference>
<comment type="similarity">
    <text evidence="1">Belongs to the tyrosinase family.</text>
</comment>
<evidence type="ECO:0000313" key="7">
    <source>
        <dbReference type="Proteomes" id="UP000016570"/>
    </source>
</evidence>
<keyword evidence="7" id="KW-1185">Reference proteome</keyword>
<dbReference type="PANTHER" id="PTHR11474:SF126">
    <property type="entry name" value="TYROSINASE-LIKE PROTEIN TYR-1-RELATED"/>
    <property type="match status" value="1"/>
</dbReference>
<dbReference type="EMBL" id="BATJ01000015">
    <property type="protein sequence ID" value="GAD68543.1"/>
    <property type="molecule type" value="Genomic_DNA"/>
</dbReference>
<evidence type="ECO:0000313" key="6">
    <source>
        <dbReference type="EMBL" id="GAD68543.1"/>
    </source>
</evidence>
<dbReference type="PANTHER" id="PTHR11474">
    <property type="entry name" value="TYROSINASE FAMILY MEMBER"/>
    <property type="match status" value="1"/>
</dbReference>
<reference evidence="6 7" key="1">
    <citation type="submission" date="2013-09" db="EMBL/GenBank/DDBJ databases">
        <title>Whole genome shotgun sequence of Vibrio proteolyticus NBRC 13287.</title>
        <authorList>
            <person name="Isaki S."/>
            <person name="Hosoyama A."/>
            <person name="Numata M."/>
            <person name="Hashimoto M."/>
            <person name="Hosoyama Y."/>
            <person name="Tsuchikane K."/>
            <person name="Noguchi M."/>
            <person name="Hirakata S."/>
            <person name="Ichikawa N."/>
            <person name="Ohji S."/>
            <person name="Yamazoe A."/>
            <person name="Fujita N."/>
        </authorList>
    </citation>
    <scope>NUCLEOTIDE SEQUENCE [LARGE SCALE GENOMIC DNA]</scope>
    <source>
        <strain evidence="6 7">NBRC 13287</strain>
    </source>
</reference>